<protein>
    <submittedName>
        <fullName evidence="5">Glycosyltransferase involved in cell wall biosynthesis</fullName>
    </submittedName>
</protein>
<evidence type="ECO:0000313" key="6">
    <source>
        <dbReference type="Proteomes" id="UP000590740"/>
    </source>
</evidence>
<dbReference type="EMBL" id="JACHIG010000002">
    <property type="protein sequence ID" value="MBB5031722.1"/>
    <property type="molecule type" value="Genomic_DNA"/>
</dbReference>
<gene>
    <name evidence="5" type="ORF">HNQ65_001290</name>
</gene>
<dbReference type="InterPro" id="IPR001296">
    <property type="entry name" value="Glyco_trans_1"/>
</dbReference>
<dbReference type="PANTHER" id="PTHR12526:SF510">
    <property type="entry name" value="D-INOSITOL 3-PHOSPHATE GLYCOSYLTRANSFERASE"/>
    <property type="match status" value="1"/>
</dbReference>
<sequence length="367" mass="40371">MIAQLGMNLKASAGGVDRYFSGLNNALTRQGVRVAAYGFGDSDKATCLGPANKPLMQRWKAVRSAVVPRRGRLLASHFALYALPALLGRRWDGHVVHFHGPWASESQREGGKAYSVMAKRMLERAVYHRADRFIVLSKAFRDQLCQGYGIKQDRVHIIPGGVEIDHFQPLDMTEARQRLVWPQKQKIIVCVRRLARRMGLETLIEAFAQATVDHPEAKLMIGGQGPLRSELEQQVQRAGLSKNVEFLGFVPDATLPAVYAAADLSIVPSSALEGFGLISLESLSCGTPVLVTPVGGLPDTVQGLGEDLVLKGTSVENIAAGLRGWLDGTLQIPTRKACREHVLRSFTWDRIAREACEVYRQAGWQPE</sequence>
<evidence type="ECO:0000313" key="5">
    <source>
        <dbReference type="EMBL" id="MBB5031722.1"/>
    </source>
</evidence>
<dbReference type="Pfam" id="PF13439">
    <property type="entry name" value="Glyco_transf_4"/>
    <property type="match status" value="1"/>
</dbReference>
<evidence type="ECO:0000259" key="4">
    <source>
        <dbReference type="Pfam" id="PF13439"/>
    </source>
</evidence>
<dbReference type="AlphaFoldDB" id="A0A7W7Y963"/>
<keyword evidence="1" id="KW-0328">Glycosyltransferase</keyword>
<name>A0A7W7Y963_9BACT</name>
<dbReference type="Gene3D" id="3.40.50.2000">
    <property type="entry name" value="Glycogen Phosphorylase B"/>
    <property type="match status" value="2"/>
</dbReference>
<dbReference type="GO" id="GO:0016757">
    <property type="term" value="F:glycosyltransferase activity"/>
    <property type="evidence" value="ECO:0007669"/>
    <property type="project" value="UniProtKB-KW"/>
</dbReference>
<dbReference type="PANTHER" id="PTHR12526">
    <property type="entry name" value="GLYCOSYLTRANSFERASE"/>
    <property type="match status" value="1"/>
</dbReference>
<keyword evidence="2 5" id="KW-0808">Transferase</keyword>
<dbReference type="InterPro" id="IPR028098">
    <property type="entry name" value="Glyco_trans_4-like_N"/>
</dbReference>
<comment type="caution">
    <text evidence="5">The sequence shown here is derived from an EMBL/GenBank/DDBJ whole genome shotgun (WGS) entry which is preliminary data.</text>
</comment>
<evidence type="ECO:0000256" key="2">
    <source>
        <dbReference type="ARBA" id="ARBA00022679"/>
    </source>
</evidence>
<dbReference type="Proteomes" id="UP000590740">
    <property type="component" value="Unassembled WGS sequence"/>
</dbReference>
<organism evidence="5 6">
    <name type="scientific">Prosthecobacter vanneervenii</name>
    <dbReference type="NCBI Taxonomy" id="48466"/>
    <lineage>
        <taxon>Bacteria</taxon>
        <taxon>Pseudomonadati</taxon>
        <taxon>Verrucomicrobiota</taxon>
        <taxon>Verrucomicrobiia</taxon>
        <taxon>Verrucomicrobiales</taxon>
        <taxon>Verrucomicrobiaceae</taxon>
        <taxon>Prosthecobacter</taxon>
    </lineage>
</organism>
<feature type="domain" description="Glycosyl transferase family 1" evidence="3">
    <location>
        <begin position="172"/>
        <end position="340"/>
    </location>
</feature>
<accession>A0A7W7Y963</accession>
<evidence type="ECO:0000259" key="3">
    <source>
        <dbReference type="Pfam" id="PF00534"/>
    </source>
</evidence>
<reference evidence="5 6" key="1">
    <citation type="submission" date="2020-08" db="EMBL/GenBank/DDBJ databases">
        <title>Genomic Encyclopedia of Type Strains, Phase IV (KMG-IV): sequencing the most valuable type-strain genomes for metagenomic binning, comparative biology and taxonomic classification.</title>
        <authorList>
            <person name="Goeker M."/>
        </authorList>
    </citation>
    <scope>NUCLEOTIDE SEQUENCE [LARGE SCALE GENOMIC DNA]</scope>
    <source>
        <strain evidence="5 6">DSM 12252</strain>
    </source>
</reference>
<dbReference type="Pfam" id="PF00534">
    <property type="entry name" value="Glycos_transf_1"/>
    <property type="match status" value="1"/>
</dbReference>
<evidence type="ECO:0000256" key="1">
    <source>
        <dbReference type="ARBA" id="ARBA00022676"/>
    </source>
</evidence>
<dbReference type="SUPFAM" id="SSF53756">
    <property type="entry name" value="UDP-Glycosyltransferase/glycogen phosphorylase"/>
    <property type="match status" value="1"/>
</dbReference>
<proteinExistence type="predicted"/>
<feature type="domain" description="Glycosyltransferase subfamily 4-like N-terminal" evidence="4">
    <location>
        <begin position="14"/>
        <end position="165"/>
    </location>
</feature>
<dbReference type="RefSeq" id="WP_184338656.1">
    <property type="nucleotide sequence ID" value="NZ_JACHIG010000002.1"/>
</dbReference>
<dbReference type="CDD" id="cd03801">
    <property type="entry name" value="GT4_PimA-like"/>
    <property type="match status" value="1"/>
</dbReference>
<keyword evidence="6" id="KW-1185">Reference proteome</keyword>